<dbReference type="AlphaFoldDB" id="A0A0D9ZWC9"/>
<evidence type="ECO:0000313" key="2">
    <source>
        <dbReference type="Proteomes" id="UP000026961"/>
    </source>
</evidence>
<name>A0A0D9ZWC9_9ORYZ</name>
<dbReference type="Proteomes" id="UP000026961">
    <property type="component" value="Chromosome 5"/>
</dbReference>
<protein>
    <submittedName>
        <fullName evidence="1">Uncharacterized protein</fullName>
    </submittedName>
</protein>
<dbReference type="HOGENOM" id="CLU_2516318_0_0_1"/>
<proteinExistence type="predicted"/>
<organism evidence="1">
    <name type="scientific">Oryza glumipatula</name>
    <dbReference type="NCBI Taxonomy" id="40148"/>
    <lineage>
        <taxon>Eukaryota</taxon>
        <taxon>Viridiplantae</taxon>
        <taxon>Streptophyta</taxon>
        <taxon>Embryophyta</taxon>
        <taxon>Tracheophyta</taxon>
        <taxon>Spermatophyta</taxon>
        <taxon>Magnoliopsida</taxon>
        <taxon>Liliopsida</taxon>
        <taxon>Poales</taxon>
        <taxon>Poaceae</taxon>
        <taxon>BOP clade</taxon>
        <taxon>Oryzoideae</taxon>
        <taxon>Oryzeae</taxon>
        <taxon>Oryzinae</taxon>
        <taxon>Oryza</taxon>
    </lineage>
</organism>
<dbReference type="Gramene" id="OGLUM05G09440.1">
    <property type="protein sequence ID" value="OGLUM05G09440.1"/>
    <property type="gene ID" value="OGLUM05G09440"/>
</dbReference>
<reference evidence="1" key="2">
    <citation type="submission" date="2018-05" db="EMBL/GenBank/DDBJ databases">
        <title>OgluRS3 (Oryza glumaepatula Reference Sequence Version 3).</title>
        <authorList>
            <person name="Zhang J."/>
            <person name="Kudrna D."/>
            <person name="Lee S."/>
            <person name="Talag J."/>
            <person name="Welchert J."/>
            <person name="Wing R.A."/>
        </authorList>
    </citation>
    <scope>NUCLEOTIDE SEQUENCE [LARGE SCALE GENOMIC DNA]</scope>
</reference>
<sequence length="85" mass="9250">MDEGLAFGLATATPTDPAFPLGHCYDYRLASGELDHDSIALAERVGALDGGSWFWQARGGGPWVSRQRIQGKEERDCSTNHCVAR</sequence>
<evidence type="ECO:0000313" key="1">
    <source>
        <dbReference type="EnsemblPlants" id="OGLUM05G09440.1"/>
    </source>
</evidence>
<reference evidence="1" key="1">
    <citation type="submission" date="2015-04" db="UniProtKB">
        <authorList>
            <consortium name="EnsemblPlants"/>
        </authorList>
    </citation>
    <scope>IDENTIFICATION</scope>
</reference>
<keyword evidence="2" id="KW-1185">Reference proteome</keyword>
<accession>A0A0D9ZWC9</accession>
<dbReference type="EnsemblPlants" id="OGLUM05G09440.1">
    <property type="protein sequence ID" value="OGLUM05G09440.1"/>
    <property type="gene ID" value="OGLUM05G09440"/>
</dbReference>